<organism evidence="1 2">
    <name type="scientific">Rhizobium meliloti</name>
    <name type="common">Ensifer meliloti</name>
    <name type="synonym">Sinorhizobium meliloti</name>
    <dbReference type="NCBI Taxonomy" id="382"/>
    <lineage>
        <taxon>Bacteria</taxon>
        <taxon>Pseudomonadati</taxon>
        <taxon>Pseudomonadota</taxon>
        <taxon>Alphaproteobacteria</taxon>
        <taxon>Hyphomicrobiales</taxon>
        <taxon>Rhizobiaceae</taxon>
        <taxon>Sinorhizobium/Ensifer group</taxon>
        <taxon>Sinorhizobium</taxon>
    </lineage>
</organism>
<evidence type="ECO:0000313" key="2">
    <source>
        <dbReference type="Proteomes" id="UP000231987"/>
    </source>
</evidence>
<protein>
    <submittedName>
        <fullName evidence="1">Uncharacterized protein</fullName>
    </submittedName>
</protein>
<dbReference type="AlphaFoldDB" id="A0A2J0YUP2"/>
<name>A0A2J0YUP2_RHIML</name>
<comment type="caution">
    <text evidence="1">The sequence shown here is derived from an EMBL/GenBank/DDBJ whole genome shotgun (WGS) entry which is preliminary data.</text>
</comment>
<gene>
    <name evidence="1" type="ORF">CEJ86_28800</name>
</gene>
<accession>A0A2J0YUP2</accession>
<evidence type="ECO:0000313" key="1">
    <source>
        <dbReference type="EMBL" id="PJR10660.1"/>
    </source>
</evidence>
<sequence length="62" mass="6882">MAVPEPGMSMGVEWNVALSVTAQGSSAFLHEVVAGRLPEMFTFWAKRIAGRATHEGRRLRWP</sequence>
<proteinExistence type="predicted"/>
<dbReference type="EMBL" id="NJGD01000022">
    <property type="protein sequence ID" value="PJR10660.1"/>
    <property type="molecule type" value="Genomic_DNA"/>
</dbReference>
<reference evidence="1 2" key="1">
    <citation type="submission" date="2017-06" db="EMBL/GenBank/DDBJ databases">
        <title>Ensifer strains isolated from leguminous trees and herbs display diverse denitrification phenotypes with some acting as strong N2O sinks.</title>
        <authorList>
            <person name="Woliy K."/>
            <person name="Mania D."/>
            <person name="Bakken L.R."/>
            <person name="Frostegard A."/>
        </authorList>
    </citation>
    <scope>NUCLEOTIDE SEQUENCE [LARGE SCALE GENOMIC DNA]</scope>
    <source>
        <strain evidence="1 2">AC50a</strain>
    </source>
</reference>
<dbReference type="Proteomes" id="UP000231987">
    <property type="component" value="Unassembled WGS sequence"/>
</dbReference>